<dbReference type="NCBIfam" id="TIGR00756">
    <property type="entry name" value="PPR"/>
    <property type="match status" value="2"/>
</dbReference>
<dbReference type="AlphaFoldDB" id="A0A9Q1ANT7"/>
<protein>
    <submittedName>
        <fullName evidence="4">PPR CONTAINING PLANT-LIKE PROTEIN</fullName>
    </submittedName>
</protein>
<dbReference type="Pfam" id="PF13041">
    <property type="entry name" value="PPR_2"/>
    <property type="match status" value="1"/>
</dbReference>
<organism evidence="4 5">
    <name type="scientific">Salix koriyanagi</name>
    <dbReference type="NCBI Taxonomy" id="2511006"/>
    <lineage>
        <taxon>Eukaryota</taxon>
        <taxon>Viridiplantae</taxon>
        <taxon>Streptophyta</taxon>
        <taxon>Embryophyta</taxon>
        <taxon>Tracheophyta</taxon>
        <taxon>Spermatophyta</taxon>
        <taxon>Magnoliopsida</taxon>
        <taxon>eudicotyledons</taxon>
        <taxon>Gunneridae</taxon>
        <taxon>Pentapetalae</taxon>
        <taxon>rosids</taxon>
        <taxon>fabids</taxon>
        <taxon>Malpighiales</taxon>
        <taxon>Salicaceae</taxon>
        <taxon>Saliceae</taxon>
        <taxon>Salix</taxon>
    </lineage>
</organism>
<reference evidence="4" key="2">
    <citation type="journal article" date="2023" name="Int. J. Mol. Sci.">
        <title>De Novo Assembly and Annotation of 11 Diverse Shrub Willow (Salix) Genomes Reveals Novel Gene Organization in Sex-Linked Regions.</title>
        <authorList>
            <person name="Hyden B."/>
            <person name="Feng K."/>
            <person name="Yates T.B."/>
            <person name="Jawdy S."/>
            <person name="Cereghino C."/>
            <person name="Smart L.B."/>
            <person name="Muchero W."/>
        </authorList>
    </citation>
    <scope>NUCLEOTIDE SEQUENCE</scope>
    <source>
        <tissue evidence="4">Shoot tip</tissue>
    </source>
</reference>
<evidence type="ECO:0000256" key="1">
    <source>
        <dbReference type="ARBA" id="ARBA00007626"/>
    </source>
</evidence>
<name>A0A9Q1ANT7_9ROSI</name>
<accession>A0A9Q1ANT7</accession>
<feature type="repeat" description="PPR" evidence="3">
    <location>
        <begin position="9"/>
        <end position="43"/>
    </location>
</feature>
<evidence type="ECO:0000256" key="2">
    <source>
        <dbReference type="ARBA" id="ARBA00022737"/>
    </source>
</evidence>
<sequence>MLDNAIFPDCITYSTIMYQYCRRGNLDGAIELWDAMLNKGLKPDTLAYNFLIYGCCIAGELGKAFEFRDDMIRRGVKPNQATHSALTREVFKEVFYFY</sequence>
<comment type="similarity">
    <text evidence="1">Belongs to the PPR family. P subfamily.</text>
</comment>
<keyword evidence="5" id="KW-1185">Reference proteome</keyword>
<evidence type="ECO:0000256" key="3">
    <source>
        <dbReference type="PROSITE-ProRule" id="PRU00708"/>
    </source>
</evidence>
<dbReference type="InterPro" id="IPR002885">
    <property type="entry name" value="PPR_rpt"/>
</dbReference>
<dbReference type="Proteomes" id="UP001151752">
    <property type="component" value="Chromosome 16"/>
</dbReference>
<comment type="caution">
    <text evidence="4">The sequence shown here is derived from an EMBL/GenBank/DDBJ whole genome shotgun (WGS) entry which is preliminary data.</text>
</comment>
<gene>
    <name evidence="4" type="ORF">OIU74_001752</name>
</gene>
<keyword evidence="2" id="KW-0677">Repeat</keyword>
<reference evidence="4" key="1">
    <citation type="submission" date="2022-11" db="EMBL/GenBank/DDBJ databases">
        <authorList>
            <person name="Hyden B.L."/>
            <person name="Feng K."/>
            <person name="Yates T."/>
            <person name="Jawdy S."/>
            <person name="Smart L.B."/>
            <person name="Muchero W."/>
        </authorList>
    </citation>
    <scope>NUCLEOTIDE SEQUENCE</scope>
    <source>
        <tissue evidence="4">Shoot tip</tissue>
    </source>
</reference>
<evidence type="ECO:0000313" key="5">
    <source>
        <dbReference type="Proteomes" id="UP001151752"/>
    </source>
</evidence>
<dbReference type="PANTHER" id="PTHR47941">
    <property type="entry name" value="PENTATRICOPEPTIDE REPEAT-CONTAINING PROTEIN 3, MITOCHONDRIAL"/>
    <property type="match status" value="1"/>
</dbReference>
<dbReference type="PROSITE" id="PS51375">
    <property type="entry name" value="PPR"/>
    <property type="match status" value="2"/>
</dbReference>
<evidence type="ECO:0000313" key="4">
    <source>
        <dbReference type="EMBL" id="KAJ6777837.1"/>
    </source>
</evidence>
<feature type="repeat" description="PPR" evidence="3">
    <location>
        <begin position="44"/>
        <end position="78"/>
    </location>
</feature>
<dbReference type="Gene3D" id="1.25.40.10">
    <property type="entry name" value="Tetratricopeptide repeat domain"/>
    <property type="match status" value="1"/>
</dbReference>
<proteinExistence type="inferred from homology"/>
<dbReference type="EMBL" id="JAPFFM010000001">
    <property type="protein sequence ID" value="KAJ6777837.1"/>
    <property type="molecule type" value="Genomic_DNA"/>
</dbReference>
<dbReference type="InterPro" id="IPR011990">
    <property type="entry name" value="TPR-like_helical_dom_sf"/>
</dbReference>